<reference evidence="1" key="1">
    <citation type="submission" date="2018-05" db="EMBL/GenBank/DDBJ databases">
        <authorList>
            <person name="Lanie J.A."/>
            <person name="Ng W.-L."/>
            <person name="Kazmierczak K.M."/>
            <person name="Andrzejewski T.M."/>
            <person name="Davidsen T.M."/>
            <person name="Wayne K.J."/>
            <person name="Tettelin H."/>
            <person name="Glass J.I."/>
            <person name="Rusch D."/>
            <person name="Podicherti R."/>
            <person name="Tsui H.-C.T."/>
            <person name="Winkler M.E."/>
        </authorList>
    </citation>
    <scope>NUCLEOTIDE SEQUENCE</scope>
</reference>
<organism evidence="1">
    <name type="scientific">marine metagenome</name>
    <dbReference type="NCBI Taxonomy" id="408172"/>
    <lineage>
        <taxon>unclassified sequences</taxon>
        <taxon>metagenomes</taxon>
        <taxon>ecological metagenomes</taxon>
    </lineage>
</organism>
<sequence length="56" mass="6448">MGTIRPSPSDEEAAAIATAIELLWPRPAVMNETSNSNWRFSGRWWDEPSDWPPRTY</sequence>
<name>A0A381NXC1_9ZZZZ</name>
<proteinExistence type="predicted"/>
<accession>A0A381NXC1</accession>
<protein>
    <submittedName>
        <fullName evidence="1">Uncharacterized protein</fullName>
    </submittedName>
</protein>
<gene>
    <name evidence="1" type="ORF">METZ01_LOCUS12106</name>
</gene>
<dbReference type="AlphaFoldDB" id="A0A381NXC1"/>
<dbReference type="EMBL" id="UINC01000666">
    <property type="protein sequence ID" value="SUZ59252.1"/>
    <property type="molecule type" value="Genomic_DNA"/>
</dbReference>
<evidence type="ECO:0000313" key="1">
    <source>
        <dbReference type="EMBL" id="SUZ59252.1"/>
    </source>
</evidence>